<evidence type="ECO:0000256" key="1">
    <source>
        <dbReference type="SAM" id="Phobius"/>
    </source>
</evidence>
<protein>
    <recommendedName>
        <fullName evidence="2">ShKT domain-containing protein</fullName>
    </recommendedName>
</protein>
<name>A0A7S2IF24_9STRA</name>
<keyword evidence="1" id="KW-1133">Transmembrane helix</keyword>
<dbReference type="EMBL" id="HBGV01018407">
    <property type="protein sequence ID" value="CAD9515964.1"/>
    <property type="molecule type" value="Transcribed_RNA"/>
</dbReference>
<gene>
    <name evidence="3" type="ORF">HTAM1171_LOCUS11383</name>
</gene>
<dbReference type="Pfam" id="PF01549">
    <property type="entry name" value="ShK"/>
    <property type="match status" value="1"/>
</dbReference>
<dbReference type="InterPro" id="IPR003582">
    <property type="entry name" value="ShKT_dom"/>
</dbReference>
<evidence type="ECO:0000313" key="3">
    <source>
        <dbReference type="EMBL" id="CAD9515964.1"/>
    </source>
</evidence>
<accession>A0A7S2IF24</accession>
<sequence>MTGPSSQSSHLLINHAPILAISTIAMILLPYLPIADSRMCVAAEESNYICTDDAVAALKASRKGNGSDEMFMQRGVPQRVDGNEVEREAVRHVLRQMEEYFQNEVLSKPDYESVRGRCKNMNELCAFWASVGECETNRGFMLTNCAASCRLCLLLHTNLN</sequence>
<feature type="domain" description="ShKT" evidence="2">
    <location>
        <begin position="118"/>
        <end position="152"/>
    </location>
</feature>
<dbReference type="SMART" id="SM00254">
    <property type="entry name" value="ShKT"/>
    <property type="match status" value="1"/>
</dbReference>
<keyword evidence="1" id="KW-0472">Membrane</keyword>
<evidence type="ECO:0000259" key="2">
    <source>
        <dbReference type="PROSITE" id="PS51670"/>
    </source>
</evidence>
<organism evidence="3">
    <name type="scientific">Helicotheca tamesis</name>
    <dbReference type="NCBI Taxonomy" id="374047"/>
    <lineage>
        <taxon>Eukaryota</taxon>
        <taxon>Sar</taxon>
        <taxon>Stramenopiles</taxon>
        <taxon>Ochrophyta</taxon>
        <taxon>Bacillariophyta</taxon>
        <taxon>Mediophyceae</taxon>
        <taxon>Lithodesmiophycidae</taxon>
        <taxon>Lithodesmiales</taxon>
        <taxon>Lithodesmiaceae</taxon>
        <taxon>Helicotheca</taxon>
    </lineage>
</organism>
<dbReference type="AlphaFoldDB" id="A0A7S2IF24"/>
<reference evidence="3" key="1">
    <citation type="submission" date="2021-01" db="EMBL/GenBank/DDBJ databases">
        <authorList>
            <person name="Corre E."/>
            <person name="Pelletier E."/>
            <person name="Niang G."/>
            <person name="Scheremetjew M."/>
            <person name="Finn R."/>
            <person name="Kale V."/>
            <person name="Holt S."/>
            <person name="Cochrane G."/>
            <person name="Meng A."/>
            <person name="Brown T."/>
            <person name="Cohen L."/>
        </authorList>
    </citation>
    <scope>NUCLEOTIDE SEQUENCE</scope>
    <source>
        <strain evidence="3">CCMP826</strain>
    </source>
</reference>
<dbReference type="PROSITE" id="PS51670">
    <property type="entry name" value="SHKT"/>
    <property type="match status" value="1"/>
</dbReference>
<proteinExistence type="predicted"/>
<feature type="transmembrane region" description="Helical" evidence="1">
    <location>
        <begin position="12"/>
        <end position="32"/>
    </location>
</feature>
<keyword evidence="1" id="KW-0812">Transmembrane</keyword>